<keyword evidence="3" id="KW-1185">Reference proteome</keyword>
<organism evidence="2 3">
    <name type="scientific">Halogranum gelatinilyticum</name>
    <dbReference type="NCBI Taxonomy" id="660521"/>
    <lineage>
        <taxon>Archaea</taxon>
        <taxon>Methanobacteriati</taxon>
        <taxon>Methanobacteriota</taxon>
        <taxon>Stenosarchaea group</taxon>
        <taxon>Halobacteria</taxon>
        <taxon>Halobacteriales</taxon>
        <taxon>Haloferacaceae</taxon>
    </lineage>
</organism>
<protein>
    <recommendedName>
        <fullName evidence="4">Phospholipase_D-nuclease N-terminal</fullName>
    </recommendedName>
</protein>
<keyword evidence="1" id="KW-0812">Transmembrane</keyword>
<proteinExistence type="predicted"/>
<reference evidence="3" key="1">
    <citation type="submission" date="2016-10" db="EMBL/GenBank/DDBJ databases">
        <authorList>
            <person name="Varghese N."/>
            <person name="Submissions S."/>
        </authorList>
    </citation>
    <scope>NUCLEOTIDE SEQUENCE [LARGE SCALE GENOMIC DNA]</scope>
    <source>
        <strain evidence="3">CGMCC 1.10119</strain>
    </source>
</reference>
<accession>A0A1G9WL28</accession>
<feature type="transmembrane region" description="Helical" evidence="1">
    <location>
        <begin position="48"/>
        <end position="75"/>
    </location>
</feature>
<keyword evidence="1" id="KW-0472">Membrane</keyword>
<dbReference type="RefSeq" id="WP_089698347.1">
    <property type="nucleotide sequence ID" value="NZ_FNHL01000003.1"/>
</dbReference>
<evidence type="ECO:0000313" key="3">
    <source>
        <dbReference type="Proteomes" id="UP000199451"/>
    </source>
</evidence>
<keyword evidence="1" id="KW-1133">Transmembrane helix</keyword>
<dbReference type="EMBL" id="FNHL01000003">
    <property type="protein sequence ID" value="SDM84745.1"/>
    <property type="molecule type" value="Genomic_DNA"/>
</dbReference>
<gene>
    <name evidence="2" type="ORF">SAMN04487949_2787</name>
</gene>
<sequence length="86" mass="9098">MVPLFGSIPGGPELLIIFLVFLLVPVLGAAVGFWIYRDAKGRGVPYAPAWAVGTVALFFAGFIPGLLALAVYLYMREELAGQASVA</sequence>
<dbReference type="Proteomes" id="UP000199451">
    <property type="component" value="Unassembled WGS sequence"/>
</dbReference>
<feature type="transmembrane region" description="Helical" evidence="1">
    <location>
        <begin position="14"/>
        <end position="36"/>
    </location>
</feature>
<evidence type="ECO:0000313" key="2">
    <source>
        <dbReference type="EMBL" id="SDM84745.1"/>
    </source>
</evidence>
<evidence type="ECO:0008006" key="4">
    <source>
        <dbReference type="Google" id="ProtNLM"/>
    </source>
</evidence>
<dbReference type="AlphaFoldDB" id="A0A1G9WL28"/>
<name>A0A1G9WL28_9EURY</name>
<evidence type="ECO:0000256" key="1">
    <source>
        <dbReference type="SAM" id="Phobius"/>
    </source>
</evidence>